<accession>A0AAD6P9X7</accession>
<dbReference type="Pfam" id="PF13086">
    <property type="entry name" value="AAA_11"/>
    <property type="match status" value="1"/>
</dbReference>
<dbReference type="SUPFAM" id="SSF52540">
    <property type="entry name" value="P-loop containing nucleoside triphosphate hydrolases"/>
    <property type="match status" value="1"/>
</dbReference>
<protein>
    <recommendedName>
        <fullName evidence="1">DNA2/NAM7 helicase helicase domain-containing protein</fullName>
    </recommendedName>
</protein>
<dbReference type="AlphaFoldDB" id="A0AAD6P9X7"/>
<proteinExistence type="predicted"/>
<sequence length="359" mass="40109">MILLSYFVIFVEEQQLASVRSSKRAGLHETKRGSELPIQEKYKHWALASPWLSGNNPRDKNMPKDGNDGFFPTSGNDFKPEVVDSSRKYRVRVLVCAPSNSALDEIVLRLLKTVFQLVLLKIDSVDHCPSGSIFNMKKEKSKPLIVPSPVKRNATIFMDCMYLMDGLLNLLLALCMYTLEIDIDRTGVHDENVRTYNPKVVRIGLKAHHSVQSVCMDNLVKQKQGESASDKQKHRTAGRDTDSIRADILEESVIVFSTLSFSGSALFSKLNHGFDVVIIDEAAQAVEPATLVPLVNGCKQVFLVGDPVQLPATVISPTAGKFGYGTSLFERFQRAGYPVNMLKMQYRMHPELFPISKTC</sequence>
<organism evidence="2 3">
    <name type="scientific">Salix udensis</name>
    <dbReference type="NCBI Taxonomy" id="889485"/>
    <lineage>
        <taxon>Eukaryota</taxon>
        <taxon>Viridiplantae</taxon>
        <taxon>Streptophyta</taxon>
        <taxon>Embryophyta</taxon>
        <taxon>Tracheophyta</taxon>
        <taxon>Spermatophyta</taxon>
        <taxon>Magnoliopsida</taxon>
        <taxon>eudicotyledons</taxon>
        <taxon>Gunneridae</taxon>
        <taxon>Pentapetalae</taxon>
        <taxon>rosids</taxon>
        <taxon>fabids</taxon>
        <taxon>Malpighiales</taxon>
        <taxon>Salicaceae</taxon>
        <taxon>Saliceae</taxon>
        <taxon>Salix</taxon>
    </lineage>
</organism>
<dbReference type="CDD" id="cd18042">
    <property type="entry name" value="DEXXQc_SETX"/>
    <property type="match status" value="1"/>
</dbReference>
<reference evidence="2 3" key="1">
    <citation type="journal article" date="2023" name="Int. J. Mol. Sci.">
        <title>De Novo Assembly and Annotation of 11 Diverse Shrub Willow (Salix) Genomes Reveals Novel Gene Organization in Sex-Linked Regions.</title>
        <authorList>
            <person name="Hyden B."/>
            <person name="Feng K."/>
            <person name="Yates T.B."/>
            <person name="Jawdy S."/>
            <person name="Cereghino C."/>
            <person name="Smart L.B."/>
            <person name="Muchero W."/>
        </authorList>
    </citation>
    <scope>NUCLEOTIDE SEQUENCE [LARGE SCALE GENOMIC DNA]</scope>
    <source>
        <tissue evidence="2">Shoot tip</tissue>
    </source>
</reference>
<name>A0AAD6P9X7_9ROSI</name>
<dbReference type="InterPro" id="IPR041677">
    <property type="entry name" value="DNA2/NAM7_AAA_11"/>
</dbReference>
<evidence type="ECO:0000259" key="1">
    <source>
        <dbReference type="Pfam" id="PF13086"/>
    </source>
</evidence>
<dbReference type="PANTHER" id="PTHR10887:SF538">
    <property type="entry name" value="HELICASE MAGATAMA 3-RELATED"/>
    <property type="match status" value="1"/>
</dbReference>
<feature type="domain" description="DNA2/NAM7 helicase helicase" evidence="1">
    <location>
        <begin position="231"/>
        <end position="316"/>
    </location>
</feature>
<dbReference type="EMBL" id="JAPFFJ010000008">
    <property type="protein sequence ID" value="KAJ6420823.1"/>
    <property type="molecule type" value="Genomic_DNA"/>
</dbReference>
<gene>
    <name evidence="2" type="ORF">OIU84_028234</name>
</gene>
<dbReference type="Gene3D" id="3.40.50.300">
    <property type="entry name" value="P-loop containing nucleotide triphosphate hydrolases"/>
    <property type="match status" value="1"/>
</dbReference>
<dbReference type="InterPro" id="IPR027417">
    <property type="entry name" value="P-loop_NTPase"/>
</dbReference>
<evidence type="ECO:0000313" key="2">
    <source>
        <dbReference type="EMBL" id="KAJ6420823.1"/>
    </source>
</evidence>
<keyword evidence="3" id="KW-1185">Reference proteome</keyword>
<evidence type="ECO:0000313" key="3">
    <source>
        <dbReference type="Proteomes" id="UP001162972"/>
    </source>
</evidence>
<dbReference type="PANTHER" id="PTHR10887">
    <property type="entry name" value="DNA2/NAM7 HELICASE FAMILY"/>
    <property type="match status" value="1"/>
</dbReference>
<comment type="caution">
    <text evidence="2">The sequence shown here is derived from an EMBL/GenBank/DDBJ whole genome shotgun (WGS) entry which is preliminary data.</text>
</comment>
<dbReference type="InterPro" id="IPR045055">
    <property type="entry name" value="DNA2/NAM7-like"/>
</dbReference>
<dbReference type="GO" id="GO:0004386">
    <property type="term" value="F:helicase activity"/>
    <property type="evidence" value="ECO:0007669"/>
    <property type="project" value="InterPro"/>
</dbReference>
<dbReference type="Proteomes" id="UP001162972">
    <property type="component" value="Chromosome 17"/>
</dbReference>